<accession>A0ABS5XHV2</accession>
<evidence type="ECO:0000313" key="2">
    <source>
        <dbReference type="Proteomes" id="UP001519667"/>
    </source>
</evidence>
<proteinExistence type="predicted"/>
<name>A0ABS5XHV2_9GAMM</name>
<evidence type="ECO:0000313" key="1">
    <source>
        <dbReference type="EMBL" id="MBT8766868.1"/>
    </source>
</evidence>
<reference evidence="1 2" key="1">
    <citation type="submission" date="2021-04" db="EMBL/GenBank/DDBJ databases">
        <title>Pseudomonas boanensis sp. nov., a bacterium isolated from river water used for household purposes in Boane District, Mozambique.</title>
        <authorList>
            <person name="Nicklasson M."/>
            <person name="Martin-Rodriguez A.J."/>
            <person name="Thorell K."/>
            <person name="Neves L."/>
            <person name="Mussagy A."/>
            <person name="Rydberg H.A."/>
            <person name="Hernroth B."/>
            <person name="Svensson-Stadler L."/>
            <person name="Sjoling A."/>
        </authorList>
    </citation>
    <scope>NUCLEOTIDE SEQUENCE [LARGE SCALE GENOMIC DNA]</scope>
    <source>
        <strain evidence="1 2">DB1</strain>
    </source>
</reference>
<protein>
    <submittedName>
        <fullName evidence="1">Uncharacterized protein</fullName>
    </submittedName>
</protein>
<dbReference type="RefSeq" id="WP_215374481.1">
    <property type="nucleotide sequence ID" value="NZ_JAGTIS010000005.1"/>
</dbReference>
<comment type="caution">
    <text evidence="1">The sequence shown here is derived from an EMBL/GenBank/DDBJ whole genome shotgun (WGS) entry which is preliminary data.</text>
</comment>
<dbReference type="EMBL" id="JAGTIS010000005">
    <property type="protein sequence ID" value="MBT8766868.1"/>
    <property type="molecule type" value="Genomic_DNA"/>
</dbReference>
<sequence>MSILNVFVTPEAGLIGVDTESTLPDGTIQEFGKMIVAPAAGAVVAFRGTDYVVMAASNSIVCFGGSLEAMAEALPDHLRRSVDFCREHYQAPEEALGLELALVGYSQVEGCVVGHLFRRAIGSEEIQVDRIPIRYRAPFWDDLPNDIPADRPGMMTLAQHQSRLARERMPELAAGGRFLIAEVRRDSITIEKAFDFPPRQQEITP</sequence>
<dbReference type="Proteomes" id="UP001519667">
    <property type="component" value="Unassembled WGS sequence"/>
</dbReference>
<organism evidence="1 2">
    <name type="scientific">Metapseudomonas boanensis</name>
    <dbReference type="NCBI Taxonomy" id="2822138"/>
    <lineage>
        <taxon>Bacteria</taxon>
        <taxon>Pseudomonadati</taxon>
        <taxon>Pseudomonadota</taxon>
        <taxon>Gammaproteobacteria</taxon>
        <taxon>Pseudomonadales</taxon>
        <taxon>Pseudomonadaceae</taxon>
        <taxon>Metapseudomonas</taxon>
    </lineage>
</organism>
<keyword evidence="2" id="KW-1185">Reference proteome</keyword>
<gene>
    <name evidence="1" type="ORF">J7302_12160</name>
</gene>